<dbReference type="RefSeq" id="WP_192017839.1">
    <property type="nucleotide sequence ID" value="NZ_JACYTP010000030.1"/>
</dbReference>
<evidence type="ECO:0000313" key="2">
    <source>
        <dbReference type="Proteomes" id="UP000649768"/>
    </source>
</evidence>
<sequence>MERGASIDDPPSLNAVKRIFANYFPSFLFFDLSPDQNKKTDKRKEIKHKINAMYGCLHLKCSWNKLNSFLQKPLAKLPEEKNQSSEYKKIIMLQ</sequence>
<organism evidence="1 2">
    <name type="scientific">Photobacterium arenosum</name>
    <dbReference type="NCBI Taxonomy" id="2774143"/>
    <lineage>
        <taxon>Bacteria</taxon>
        <taxon>Pseudomonadati</taxon>
        <taxon>Pseudomonadota</taxon>
        <taxon>Gammaproteobacteria</taxon>
        <taxon>Vibrionales</taxon>
        <taxon>Vibrionaceae</taxon>
        <taxon>Photobacterium</taxon>
    </lineage>
</organism>
<keyword evidence="2" id="KW-1185">Reference proteome</keyword>
<dbReference type="EMBL" id="JACYTP010000030">
    <property type="protein sequence ID" value="MBD8515302.1"/>
    <property type="molecule type" value="Genomic_DNA"/>
</dbReference>
<dbReference type="Proteomes" id="UP000649768">
    <property type="component" value="Unassembled WGS sequence"/>
</dbReference>
<proteinExistence type="predicted"/>
<comment type="caution">
    <text evidence="1">The sequence shown here is derived from an EMBL/GenBank/DDBJ whole genome shotgun (WGS) entry which is preliminary data.</text>
</comment>
<gene>
    <name evidence="1" type="ORF">IFO68_21755</name>
</gene>
<evidence type="ECO:0000313" key="1">
    <source>
        <dbReference type="EMBL" id="MBD8515302.1"/>
    </source>
</evidence>
<reference evidence="1 2" key="1">
    <citation type="submission" date="2020-09" db="EMBL/GenBank/DDBJ databases">
        <title>Photobacterium sp. CAU 1568 isolated from sand of Sido Beach.</title>
        <authorList>
            <person name="Kim W."/>
        </authorList>
    </citation>
    <scope>NUCLEOTIDE SEQUENCE [LARGE SCALE GENOMIC DNA]</scope>
    <source>
        <strain evidence="1 2">CAU 1568</strain>
    </source>
</reference>
<protein>
    <submittedName>
        <fullName evidence="1">Uncharacterized protein</fullName>
    </submittedName>
</protein>
<accession>A0ABR9BTW6</accession>
<name>A0ABR9BTW6_9GAMM</name>